<comment type="caution">
    <text evidence="1">The sequence shown here is derived from an EMBL/GenBank/DDBJ whole genome shotgun (WGS) entry which is preliminary data.</text>
</comment>
<proteinExistence type="predicted"/>
<sequence length="94" mass="10452">MKISLKCCPGVLLDLRPITQNPRGQGGLCVGGAQRTGFHRAFVRHMCGRPCSQGLGSYEPLEGSARKYSSRRPPSDFLPWLRRSRSVRLTTSHL</sequence>
<gene>
    <name evidence="1" type="ORF">AAFF_G00255110</name>
</gene>
<name>A0AAD7RCQ4_9TELE</name>
<dbReference type="Proteomes" id="UP001221898">
    <property type="component" value="Unassembled WGS sequence"/>
</dbReference>
<organism evidence="1 2">
    <name type="scientific">Aldrovandia affinis</name>
    <dbReference type="NCBI Taxonomy" id="143900"/>
    <lineage>
        <taxon>Eukaryota</taxon>
        <taxon>Metazoa</taxon>
        <taxon>Chordata</taxon>
        <taxon>Craniata</taxon>
        <taxon>Vertebrata</taxon>
        <taxon>Euteleostomi</taxon>
        <taxon>Actinopterygii</taxon>
        <taxon>Neopterygii</taxon>
        <taxon>Teleostei</taxon>
        <taxon>Notacanthiformes</taxon>
        <taxon>Halosauridae</taxon>
        <taxon>Aldrovandia</taxon>
    </lineage>
</organism>
<evidence type="ECO:0000313" key="2">
    <source>
        <dbReference type="Proteomes" id="UP001221898"/>
    </source>
</evidence>
<keyword evidence="2" id="KW-1185">Reference proteome</keyword>
<dbReference type="AlphaFoldDB" id="A0AAD7RCQ4"/>
<reference evidence="1" key="1">
    <citation type="journal article" date="2023" name="Science">
        <title>Genome structures resolve the early diversification of teleost fishes.</title>
        <authorList>
            <person name="Parey E."/>
            <person name="Louis A."/>
            <person name="Montfort J."/>
            <person name="Bouchez O."/>
            <person name="Roques C."/>
            <person name="Iampietro C."/>
            <person name="Lluch J."/>
            <person name="Castinel A."/>
            <person name="Donnadieu C."/>
            <person name="Desvignes T."/>
            <person name="Floi Bucao C."/>
            <person name="Jouanno E."/>
            <person name="Wen M."/>
            <person name="Mejri S."/>
            <person name="Dirks R."/>
            <person name="Jansen H."/>
            <person name="Henkel C."/>
            <person name="Chen W.J."/>
            <person name="Zahm M."/>
            <person name="Cabau C."/>
            <person name="Klopp C."/>
            <person name="Thompson A.W."/>
            <person name="Robinson-Rechavi M."/>
            <person name="Braasch I."/>
            <person name="Lecointre G."/>
            <person name="Bobe J."/>
            <person name="Postlethwait J.H."/>
            <person name="Berthelot C."/>
            <person name="Roest Crollius H."/>
            <person name="Guiguen Y."/>
        </authorList>
    </citation>
    <scope>NUCLEOTIDE SEQUENCE</scope>
    <source>
        <strain evidence="1">NC1722</strain>
    </source>
</reference>
<protein>
    <submittedName>
        <fullName evidence="1">Uncharacterized protein</fullName>
    </submittedName>
</protein>
<accession>A0AAD7RCQ4</accession>
<dbReference type="EMBL" id="JAINUG010000344">
    <property type="protein sequence ID" value="KAJ8377666.1"/>
    <property type="molecule type" value="Genomic_DNA"/>
</dbReference>
<evidence type="ECO:0000313" key="1">
    <source>
        <dbReference type="EMBL" id="KAJ8377666.1"/>
    </source>
</evidence>